<organism evidence="1 2">
    <name type="scientific">Methylocystis bryophila</name>
    <dbReference type="NCBI Taxonomy" id="655015"/>
    <lineage>
        <taxon>Bacteria</taxon>
        <taxon>Pseudomonadati</taxon>
        <taxon>Pseudomonadota</taxon>
        <taxon>Alphaproteobacteria</taxon>
        <taxon>Hyphomicrobiales</taxon>
        <taxon>Methylocystaceae</taxon>
        <taxon>Methylocystis</taxon>
    </lineage>
</organism>
<dbReference type="KEGG" id="mbry:B1812_03295"/>
<gene>
    <name evidence="1" type="ORF">B1812_03295</name>
</gene>
<dbReference type="AlphaFoldDB" id="A0A1W6MRV2"/>
<reference evidence="1 2" key="1">
    <citation type="submission" date="2017-02" db="EMBL/GenBank/DDBJ databases">
        <authorList>
            <person name="Peterson S.W."/>
        </authorList>
    </citation>
    <scope>NUCLEOTIDE SEQUENCE [LARGE SCALE GENOMIC DNA]</scope>
    <source>
        <strain evidence="1 2">S285</strain>
    </source>
</reference>
<dbReference type="EMBL" id="CP019948">
    <property type="protein sequence ID" value="ARN80266.1"/>
    <property type="molecule type" value="Genomic_DNA"/>
</dbReference>
<evidence type="ECO:0000313" key="2">
    <source>
        <dbReference type="Proteomes" id="UP000193978"/>
    </source>
</evidence>
<proteinExistence type="predicted"/>
<dbReference type="RefSeq" id="WP_085770327.1">
    <property type="nucleotide sequence ID" value="NZ_AP027149.1"/>
</dbReference>
<accession>A0A1W6MRV2</accession>
<evidence type="ECO:0000313" key="1">
    <source>
        <dbReference type="EMBL" id="ARN80266.1"/>
    </source>
</evidence>
<keyword evidence="2" id="KW-1185">Reference proteome</keyword>
<dbReference type="OrthoDB" id="8139579at2"/>
<sequence>MITALKQMLASIESWPEEDQEALTEAAHEIAAARTGVYDLTPQEEAAVAEGLAQAERGEFASNDEIAALWKRYGA</sequence>
<dbReference type="Proteomes" id="UP000193978">
    <property type="component" value="Chromosome"/>
</dbReference>
<protein>
    <submittedName>
        <fullName evidence="1">Uncharacterized protein</fullName>
    </submittedName>
</protein>
<name>A0A1W6MRV2_9HYPH</name>